<evidence type="ECO:0000256" key="2">
    <source>
        <dbReference type="ARBA" id="ARBA00011738"/>
    </source>
</evidence>
<sequence>MKKIHIDKKLENICVNTIRMLSVDAVEKAKSGHPGLPMGAAAMGYTIWTKHLHFNPKNPEWVNRDRFVLSAGHGSTLLYSLLHLTGFDLSLDELKQFRQWQSKTPGHPEYGLTPGVETTTGPLGQGFANGVGMALAEQFLANRYNKPNHKIIDYHIYGIVSDGDLMEGISAEAASFAGSLKLGKIIYLYDSNGISIEGSTHLTFCEDVEARFSAYGWHVENVLDGNNVNLIDSAIEKAKNDKRPSLIIVKTYIGYGSPNKVGTASAHGAPLGEDELIKTKTNLNWPQKPSFYIPNEVRNYFNKAIIEGEKKERKWNANFEEYKNTVPDLAREFESSLKRELPVSWADGLSALVPENKPLSTREVSGMIMQGLAKIIPFFLGGSADLAPSNNTALKGYGDVVCESFPENARNLHFGVREHAMGAILNGLALSQAIIPFGGTFLIFSDYMRPAMRLAAIMKLRVIYVLTHDSIGQGEDGTTHQPVEHLASLRAIPNMTVIRPADGAETVEAWKIAISRKDGPTGIILTRQKLPAIDREKYAMADVLKGAYILKRESKDKANLIIIATGSEVSISLSAAETLEKQGISTRVVSMPSWELFEQQDVLYKESVLPPDITIRLSVEAASSFGWERYIGTSGISIAINTFGASAPGSTMMEKFGFSAEHIVIEARKLITKYNLK</sequence>
<accession>A0A2M6W3K4</accession>
<feature type="binding site" evidence="12">
    <location>
        <position position="192"/>
    </location>
    <ligand>
        <name>thiamine diphosphate</name>
        <dbReference type="ChEBI" id="CHEBI:58937"/>
    </ligand>
</feature>
<evidence type="ECO:0000256" key="12">
    <source>
        <dbReference type="PIRSR" id="PIRSR605478-3"/>
    </source>
</evidence>
<keyword evidence="4" id="KW-0808">Transferase</keyword>
<feature type="binding site" evidence="11">
    <location>
        <position position="476"/>
    </location>
    <ligand>
        <name>substrate</name>
    </ligand>
</feature>
<evidence type="ECO:0000256" key="9">
    <source>
        <dbReference type="NCBIfam" id="TIGR00232"/>
    </source>
</evidence>
<comment type="cofactor">
    <cofactor evidence="12">
        <name>thiamine diphosphate</name>
        <dbReference type="ChEBI" id="CHEBI:58937"/>
    </cofactor>
    <text evidence="12">Binds 1 thiamine pyrophosphate per subunit. During the reaction, the substrate forms a covalent intermediate with the cofactor.</text>
</comment>
<feature type="binding site" evidence="11">
    <location>
        <position position="527"/>
    </location>
    <ligand>
        <name>substrate</name>
    </ligand>
</feature>
<evidence type="ECO:0000256" key="7">
    <source>
        <dbReference type="ARBA" id="ARBA00023052"/>
    </source>
</evidence>
<dbReference type="InterPro" id="IPR005475">
    <property type="entry name" value="Transketolase-like_Pyr-bd"/>
</dbReference>
<keyword evidence="5 13" id="KW-0479">Metal-binding</keyword>
<dbReference type="InterPro" id="IPR005474">
    <property type="entry name" value="Transketolase_N"/>
</dbReference>
<feature type="binding site" evidence="12">
    <location>
        <position position="444"/>
    </location>
    <ligand>
        <name>thiamine diphosphate</name>
        <dbReference type="ChEBI" id="CHEBI:58937"/>
    </ligand>
</feature>
<organism evidence="16 17">
    <name type="scientific">Candidatus Magasanikbacteria bacterium CG10_big_fil_rev_8_21_14_0_10_40_10</name>
    <dbReference type="NCBI Taxonomy" id="1974648"/>
    <lineage>
        <taxon>Bacteria</taxon>
        <taxon>Candidatus Magasanikiibacteriota</taxon>
    </lineage>
</organism>
<comment type="cofactor">
    <cofactor evidence="13">
        <name>Mg(2+)</name>
        <dbReference type="ChEBI" id="CHEBI:18420"/>
    </cofactor>
    <text evidence="13">Binds 1 Mg(2+) ion per subunit. Can also utilize other divalent metal cations, such as Ca(2+), Mn(2+) and Co(2+).</text>
</comment>
<feature type="binding site" evidence="11">
    <location>
        <position position="389"/>
    </location>
    <ligand>
        <name>substrate</name>
    </ligand>
</feature>
<feature type="binding site" evidence="13">
    <location>
        <position position="192"/>
    </location>
    <ligand>
        <name>Mg(2+)</name>
        <dbReference type="ChEBI" id="CHEBI:18420"/>
    </ligand>
</feature>
<dbReference type="Gene3D" id="3.40.50.970">
    <property type="match status" value="2"/>
</dbReference>
<evidence type="ECO:0000256" key="10">
    <source>
        <dbReference type="PIRSR" id="PIRSR605478-1"/>
    </source>
</evidence>
<evidence type="ECO:0000256" key="14">
    <source>
        <dbReference type="PIRSR" id="PIRSR605478-5"/>
    </source>
</evidence>
<feature type="binding site" evidence="12">
    <location>
        <begin position="121"/>
        <end position="123"/>
    </location>
    <ligand>
        <name>thiamine diphosphate</name>
        <dbReference type="ChEBI" id="CHEBI:58937"/>
    </ligand>
</feature>
<dbReference type="InterPro" id="IPR009014">
    <property type="entry name" value="Transketo_C/PFOR_II"/>
</dbReference>
<dbReference type="SMART" id="SM00861">
    <property type="entry name" value="Transket_pyr"/>
    <property type="match status" value="1"/>
</dbReference>
<dbReference type="EMBL" id="PFBX01000039">
    <property type="protein sequence ID" value="PIT87305.1"/>
    <property type="molecule type" value="Genomic_DNA"/>
</dbReference>
<reference evidence="17" key="1">
    <citation type="submission" date="2017-09" db="EMBL/GenBank/DDBJ databases">
        <title>Depth-based differentiation of microbial function through sediment-hosted aquifers and enrichment of novel symbionts in the deep terrestrial subsurface.</title>
        <authorList>
            <person name="Probst A.J."/>
            <person name="Ladd B."/>
            <person name="Jarett J.K."/>
            <person name="Geller-Mcgrath D.E."/>
            <person name="Sieber C.M.K."/>
            <person name="Emerson J.B."/>
            <person name="Anantharaman K."/>
            <person name="Thomas B.C."/>
            <person name="Malmstrom R."/>
            <person name="Stieglmeier M."/>
            <person name="Klingl A."/>
            <person name="Woyke T."/>
            <person name="Ryan C.M."/>
            <person name="Banfield J.F."/>
        </authorList>
    </citation>
    <scope>NUCLEOTIDE SEQUENCE [LARGE SCALE GENOMIC DNA]</scope>
</reference>
<dbReference type="Pfam" id="PF22613">
    <property type="entry name" value="Transketolase_C_1"/>
    <property type="match status" value="1"/>
</dbReference>
<dbReference type="Pfam" id="PF00456">
    <property type="entry name" value="Transketolase_N"/>
    <property type="match status" value="1"/>
</dbReference>
<evidence type="ECO:0000256" key="8">
    <source>
        <dbReference type="ARBA" id="ARBA00049473"/>
    </source>
</evidence>
<feature type="binding site" evidence="12">
    <location>
        <position position="163"/>
    </location>
    <ligand>
        <name>thiamine diphosphate</name>
        <dbReference type="ChEBI" id="CHEBI:58937"/>
    </ligand>
</feature>
<evidence type="ECO:0000259" key="15">
    <source>
        <dbReference type="SMART" id="SM00861"/>
    </source>
</evidence>
<dbReference type="PROSITE" id="PS00801">
    <property type="entry name" value="TRANSKETOLASE_1"/>
    <property type="match status" value="1"/>
</dbReference>
<dbReference type="FunFam" id="3.40.50.970:FF:000004">
    <property type="entry name" value="Transketolase"/>
    <property type="match status" value="1"/>
</dbReference>
<evidence type="ECO:0000313" key="17">
    <source>
        <dbReference type="Proteomes" id="UP000231183"/>
    </source>
</evidence>
<comment type="caution">
    <text evidence="16">The sequence shown here is derived from an EMBL/GenBank/DDBJ whole genome shotgun (WGS) entry which is preliminary data.</text>
</comment>
<dbReference type="SUPFAM" id="SSF52922">
    <property type="entry name" value="TK C-terminal domain-like"/>
    <property type="match status" value="1"/>
</dbReference>
<dbReference type="CDD" id="cd02012">
    <property type="entry name" value="TPP_TK"/>
    <property type="match status" value="1"/>
</dbReference>
<gene>
    <name evidence="16" type="primary">tkt</name>
    <name evidence="16" type="ORF">COU31_03630</name>
</gene>
<dbReference type="FunFam" id="3.40.50.920:FF:000003">
    <property type="entry name" value="Transketolase"/>
    <property type="match status" value="1"/>
</dbReference>
<comment type="similarity">
    <text evidence="1">Belongs to the transketolase family.</text>
</comment>
<dbReference type="GO" id="GO:0006098">
    <property type="term" value="P:pentose-phosphate shunt"/>
    <property type="evidence" value="ECO:0007669"/>
    <property type="project" value="TreeGrafter"/>
</dbReference>
<comment type="subunit">
    <text evidence="2">Homodimer.</text>
</comment>
<feature type="active site" description="Proton donor" evidence="10">
    <location>
        <position position="418"/>
    </location>
</feature>
<dbReference type="GO" id="GO:0004802">
    <property type="term" value="F:transketolase activity"/>
    <property type="evidence" value="ECO:0007669"/>
    <property type="project" value="UniProtKB-UniRule"/>
</dbReference>
<proteinExistence type="inferred from homology"/>
<keyword evidence="7 12" id="KW-0786">Thiamine pyrophosphate</keyword>
<dbReference type="CDD" id="cd07033">
    <property type="entry name" value="TPP_PYR_DXS_TK_like"/>
    <property type="match status" value="1"/>
</dbReference>
<dbReference type="InterPro" id="IPR005478">
    <property type="entry name" value="Transketolase_bac-like"/>
</dbReference>
<dbReference type="InterPro" id="IPR029061">
    <property type="entry name" value="THDP-binding"/>
</dbReference>
<evidence type="ECO:0000256" key="5">
    <source>
        <dbReference type="ARBA" id="ARBA00022723"/>
    </source>
</evidence>
<feature type="binding site" evidence="13">
    <location>
        <position position="162"/>
    </location>
    <ligand>
        <name>Mg(2+)</name>
        <dbReference type="ChEBI" id="CHEBI:18420"/>
    </ligand>
</feature>
<feature type="binding site" evidence="12">
    <location>
        <position position="267"/>
    </location>
    <ligand>
        <name>thiamine diphosphate</name>
        <dbReference type="ChEBI" id="CHEBI:58937"/>
    </ligand>
</feature>
<dbReference type="GO" id="GO:0046872">
    <property type="term" value="F:metal ion binding"/>
    <property type="evidence" value="ECO:0007669"/>
    <property type="project" value="UniProtKB-KW"/>
</dbReference>
<dbReference type="NCBIfam" id="TIGR00232">
    <property type="entry name" value="tktlase_bact"/>
    <property type="match status" value="1"/>
</dbReference>
<feature type="binding site" evidence="11">
    <location>
        <position position="362"/>
    </location>
    <ligand>
        <name>substrate</name>
    </ligand>
</feature>
<dbReference type="AlphaFoldDB" id="A0A2M6W3K4"/>
<evidence type="ECO:0000256" key="13">
    <source>
        <dbReference type="PIRSR" id="PIRSR605478-4"/>
    </source>
</evidence>
<feature type="domain" description="Transketolase-like pyrimidine-binding" evidence="15">
    <location>
        <begin position="359"/>
        <end position="532"/>
    </location>
</feature>
<dbReference type="InterPro" id="IPR055152">
    <property type="entry name" value="Transketolase-like_C_2"/>
</dbReference>
<evidence type="ECO:0000313" key="16">
    <source>
        <dbReference type="EMBL" id="PIT87305.1"/>
    </source>
</evidence>
<feature type="binding site" evidence="12">
    <location>
        <position position="73"/>
    </location>
    <ligand>
        <name>thiamine diphosphate</name>
        <dbReference type="ChEBI" id="CHEBI:58937"/>
    </ligand>
</feature>
<dbReference type="PANTHER" id="PTHR43522">
    <property type="entry name" value="TRANSKETOLASE"/>
    <property type="match status" value="1"/>
</dbReference>
<protein>
    <recommendedName>
        <fullName evidence="3 9">Transketolase</fullName>
        <ecNumber evidence="3 9">2.2.1.1</ecNumber>
    </recommendedName>
</protein>
<evidence type="ECO:0000256" key="6">
    <source>
        <dbReference type="ARBA" id="ARBA00022842"/>
    </source>
</evidence>
<dbReference type="SUPFAM" id="SSF52518">
    <property type="entry name" value="Thiamin diphosphate-binding fold (THDP-binding)"/>
    <property type="match status" value="2"/>
</dbReference>
<dbReference type="Pfam" id="PF02779">
    <property type="entry name" value="Transket_pyr"/>
    <property type="match status" value="1"/>
</dbReference>
<comment type="catalytic activity">
    <reaction evidence="8">
        <text>D-sedoheptulose 7-phosphate + D-glyceraldehyde 3-phosphate = aldehydo-D-ribose 5-phosphate + D-xylulose 5-phosphate</text>
        <dbReference type="Rhea" id="RHEA:10508"/>
        <dbReference type="ChEBI" id="CHEBI:57483"/>
        <dbReference type="ChEBI" id="CHEBI:57737"/>
        <dbReference type="ChEBI" id="CHEBI:58273"/>
        <dbReference type="ChEBI" id="CHEBI:59776"/>
        <dbReference type="EC" id="2.2.1.1"/>
    </reaction>
</comment>
<evidence type="ECO:0000256" key="1">
    <source>
        <dbReference type="ARBA" id="ARBA00007131"/>
    </source>
</evidence>
<feature type="binding site" evidence="13">
    <location>
        <position position="194"/>
    </location>
    <ligand>
        <name>Mg(2+)</name>
        <dbReference type="ChEBI" id="CHEBI:18420"/>
    </ligand>
</feature>
<dbReference type="EC" id="2.2.1.1" evidence="3 9"/>
<dbReference type="Gene3D" id="3.40.50.920">
    <property type="match status" value="1"/>
</dbReference>
<feature type="binding site" evidence="11">
    <location>
        <position position="33"/>
    </location>
    <ligand>
        <name>substrate</name>
    </ligand>
</feature>
<feature type="site" description="Important for catalytic activity" evidence="14">
    <location>
        <position position="267"/>
    </location>
</feature>
<feature type="binding site" evidence="11">
    <location>
        <position position="267"/>
    </location>
    <ligand>
        <name>substrate</name>
    </ligand>
</feature>
<feature type="binding site" evidence="11">
    <location>
        <position position="480"/>
    </location>
    <ligand>
        <name>substrate</name>
    </ligand>
</feature>
<evidence type="ECO:0000256" key="4">
    <source>
        <dbReference type="ARBA" id="ARBA00022679"/>
    </source>
</evidence>
<name>A0A2M6W3K4_9BACT</name>
<dbReference type="InterPro" id="IPR033247">
    <property type="entry name" value="Transketolase_fam"/>
</dbReference>
<feature type="binding site" evidence="11">
    <location>
        <position position="468"/>
    </location>
    <ligand>
        <name>substrate</name>
    </ligand>
</feature>
<keyword evidence="6 13" id="KW-0460">Magnesium</keyword>
<dbReference type="PANTHER" id="PTHR43522:SF2">
    <property type="entry name" value="TRANSKETOLASE 1-RELATED"/>
    <property type="match status" value="1"/>
</dbReference>
<dbReference type="FunFam" id="3.40.50.970:FF:000003">
    <property type="entry name" value="Transketolase"/>
    <property type="match status" value="1"/>
</dbReference>
<dbReference type="InterPro" id="IPR049557">
    <property type="entry name" value="Transketolase_CS"/>
</dbReference>
<feature type="site" description="Important for catalytic activity" evidence="14">
    <location>
        <position position="33"/>
    </location>
</feature>
<dbReference type="Proteomes" id="UP000231183">
    <property type="component" value="Unassembled WGS sequence"/>
</dbReference>
<evidence type="ECO:0000256" key="11">
    <source>
        <dbReference type="PIRSR" id="PIRSR605478-2"/>
    </source>
</evidence>
<evidence type="ECO:0000256" key="3">
    <source>
        <dbReference type="ARBA" id="ARBA00013152"/>
    </source>
</evidence>
<dbReference type="GO" id="GO:0005829">
    <property type="term" value="C:cytosol"/>
    <property type="evidence" value="ECO:0007669"/>
    <property type="project" value="TreeGrafter"/>
</dbReference>